<evidence type="ECO:0000313" key="1">
    <source>
        <dbReference type="EMBL" id="ETO12592.1"/>
    </source>
</evidence>
<gene>
    <name evidence="1" type="ORF">RFI_24780</name>
</gene>
<feature type="non-terminal residue" evidence="1">
    <location>
        <position position="1"/>
    </location>
</feature>
<comment type="caution">
    <text evidence="1">The sequence shown here is derived from an EMBL/GenBank/DDBJ whole genome shotgun (WGS) entry which is preliminary data.</text>
</comment>
<evidence type="ECO:0000313" key="2">
    <source>
        <dbReference type="Proteomes" id="UP000023152"/>
    </source>
</evidence>
<dbReference type="AlphaFoldDB" id="X6MGP7"/>
<name>X6MGP7_RETFI</name>
<protein>
    <submittedName>
        <fullName evidence="1">Uncharacterized protein</fullName>
    </submittedName>
</protein>
<dbReference type="Proteomes" id="UP000023152">
    <property type="component" value="Unassembled WGS sequence"/>
</dbReference>
<accession>X6MGP7</accession>
<dbReference type="EMBL" id="ASPP01021262">
    <property type="protein sequence ID" value="ETO12592.1"/>
    <property type="molecule type" value="Genomic_DNA"/>
</dbReference>
<reference evidence="1 2" key="1">
    <citation type="journal article" date="2013" name="Curr. Biol.">
        <title>The Genome of the Foraminiferan Reticulomyxa filosa.</title>
        <authorList>
            <person name="Glockner G."/>
            <person name="Hulsmann N."/>
            <person name="Schleicher M."/>
            <person name="Noegel A.A."/>
            <person name="Eichinger L."/>
            <person name="Gallinger C."/>
            <person name="Pawlowski J."/>
            <person name="Sierra R."/>
            <person name="Euteneuer U."/>
            <person name="Pillet L."/>
            <person name="Moustafa A."/>
            <person name="Platzer M."/>
            <person name="Groth M."/>
            <person name="Szafranski K."/>
            <person name="Schliwa M."/>
        </authorList>
    </citation>
    <scope>NUCLEOTIDE SEQUENCE [LARGE SCALE GENOMIC DNA]</scope>
</reference>
<sequence length="280" mass="31564">IKKKKQNKLARLRRGVGLEGEMSKEEKQDNVIAVIQVPLKIKQSKLAAMFEGKSYTKKTSIKKKAKKKEADVEAAIIKVVSAAPKCKSPCNTELVLLTVGNEACYKGSEVECDKCAKTLSLTSQVWHCPKGDCRNHKDGYDLDTRFPVRVTLQYYQATSNGLVDSEIMSAIAHTLKSSQNQADFIGSLVIQTNPDRPTEWVEQKNNDDDDNDTSFVNVKQLLQQVFGEDWKTHFATFQEEKFDDTALQAIDKADDLTDVLHKGEDRVKFFNELVQSRTKD</sequence>
<keyword evidence="2" id="KW-1185">Reference proteome</keyword>
<proteinExistence type="predicted"/>
<organism evidence="1 2">
    <name type="scientific">Reticulomyxa filosa</name>
    <dbReference type="NCBI Taxonomy" id="46433"/>
    <lineage>
        <taxon>Eukaryota</taxon>
        <taxon>Sar</taxon>
        <taxon>Rhizaria</taxon>
        <taxon>Retaria</taxon>
        <taxon>Foraminifera</taxon>
        <taxon>Monothalamids</taxon>
        <taxon>Reticulomyxidae</taxon>
        <taxon>Reticulomyxa</taxon>
    </lineage>
</organism>